<dbReference type="PROSITE" id="PS00149">
    <property type="entry name" value="SULFATASE_2"/>
    <property type="match status" value="1"/>
</dbReference>
<protein>
    <submittedName>
        <fullName evidence="6">Arylsulfatase</fullName>
        <ecNumber evidence="6">3.1.6.1</ecNumber>
    </submittedName>
</protein>
<reference evidence="6 7" key="1">
    <citation type="submission" date="2016-07" db="EMBL/GenBank/DDBJ databases">
        <title>Characterization of isolates of Eisenbergiella tayi derived from blood cultures, using whole genome sequencing.</title>
        <authorList>
            <person name="Burdz T."/>
            <person name="Wiebe D."/>
            <person name="Huynh C."/>
            <person name="Bernard K."/>
        </authorList>
    </citation>
    <scope>NUCLEOTIDE SEQUENCE [LARGE SCALE GENOMIC DNA]</scope>
    <source>
        <strain evidence="6 7">NML 110608</strain>
    </source>
</reference>
<dbReference type="EC" id="3.1.6.1" evidence="6"/>
<keyword evidence="2" id="KW-0479">Metal-binding</keyword>
<dbReference type="InterPro" id="IPR017850">
    <property type="entry name" value="Alkaline_phosphatase_core_sf"/>
</dbReference>
<evidence type="ECO:0000313" key="7">
    <source>
        <dbReference type="Proteomes" id="UP000094067"/>
    </source>
</evidence>
<accession>A0A1E3A021</accession>
<dbReference type="Pfam" id="PF00884">
    <property type="entry name" value="Sulfatase"/>
    <property type="match status" value="1"/>
</dbReference>
<dbReference type="GO" id="GO:0005737">
    <property type="term" value="C:cytoplasm"/>
    <property type="evidence" value="ECO:0007669"/>
    <property type="project" value="TreeGrafter"/>
</dbReference>
<dbReference type="Proteomes" id="UP000094067">
    <property type="component" value="Unassembled WGS sequence"/>
</dbReference>
<dbReference type="EMBL" id="MCGH01000005">
    <property type="protein sequence ID" value="ODM02104.1"/>
    <property type="molecule type" value="Genomic_DNA"/>
</dbReference>
<dbReference type="InterPro" id="IPR000917">
    <property type="entry name" value="Sulfatase_N"/>
</dbReference>
<comment type="similarity">
    <text evidence="1">Belongs to the sulfatase family.</text>
</comment>
<evidence type="ECO:0000256" key="2">
    <source>
        <dbReference type="ARBA" id="ARBA00022723"/>
    </source>
</evidence>
<dbReference type="GO" id="GO:0046872">
    <property type="term" value="F:metal ion binding"/>
    <property type="evidence" value="ECO:0007669"/>
    <property type="project" value="UniProtKB-KW"/>
</dbReference>
<dbReference type="AlphaFoldDB" id="A0A1E3A021"/>
<dbReference type="InterPro" id="IPR024607">
    <property type="entry name" value="Sulfatase_CS"/>
</dbReference>
<name>A0A1E3A021_9FIRM</name>
<organism evidence="6 7">
    <name type="scientific">Eisenbergiella tayi</name>
    <dbReference type="NCBI Taxonomy" id="1432052"/>
    <lineage>
        <taxon>Bacteria</taxon>
        <taxon>Bacillati</taxon>
        <taxon>Bacillota</taxon>
        <taxon>Clostridia</taxon>
        <taxon>Lachnospirales</taxon>
        <taxon>Lachnospiraceae</taxon>
        <taxon>Eisenbergiella</taxon>
    </lineage>
</organism>
<feature type="domain" description="Sulfatase N-terminal" evidence="5">
    <location>
        <begin position="5"/>
        <end position="333"/>
    </location>
</feature>
<dbReference type="SUPFAM" id="SSF53649">
    <property type="entry name" value="Alkaline phosphatase-like"/>
    <property type="match status" value="1"/>
</dbReference>
<comment type="caution">
    <text evidence="6">The sequence shown here is derived from an EMBL/GenBank/DDBJ whole genome shotgun (WGS) entry which is preliminary data.</text>
</comment>
<feature type="compositionally biased region" description="Basic and acidic residues" evidence="4">
    <location>
        <begin position="461"/>
        <end position="477"/>
    </location>
</feature>
<feature type="region of interest" description="Disordered" evidence="4">
    <location>
        <begin position="461"/>
        <end position="491"/>
    </location>
</feature>
<evidence type="ECO:0000313" key="6">
    <source>
        <dbReference type="EMBL" id="ODM02104.1"/>
    </source>
</evidence>
<evidence type="ECO:0000256" key="4">
    <source>
        <dbReference type="SAM" id="MobiDB-lite"/>
    </source>
</evidence>
<proteinExistence type="inferred from homology"/>
<dbReference type="PANTHER" id="PTHR45953:SF1">
    <property type="entry name" value="IDURONATE 2-SULFATASE"/>
    <property type="match status" value="1"/>
</dbReference>
<keyword evidence="3 6" id="KW-0378">Hydrolase</keyword>
<dbReference type="PATRIC" id="fig|1432052.4.peg.6760"/>
<evidence type="ECO:0000259" key="5">
    <source>
        <dbReference type="Pfam" id="PF00884"/>
    </source>
</evidence>
<sequence length="491" mass="57457">MSKRKVLFLMTDSQRADMLGCYGNPDMHTPNLDRLAEQGIRFDKAYTTQPLCQPARAGIFLGCYPHSCASWSNSMGVSGNVQSIGKRLSDYGVHTAYIGKWHLDGGDYFGLGRCPEGWDADYWYDMRNYLEELTPEERVISRRTDSIEKYDIKEEFTFGHRVADRAIDFLKNYNDEDFFCVASFDEPHGPYLCPKKYVDMYADYKLPRPGNFDDTLEDKPEFQRLWARPFRHLTEDPEFRASHKEFFGCNTYVDYEIGRVLEAAEKYAPDAVIIYTSDHGDMLFSHSLTGKGPAPYEENARIPLLIKGFGSRVDENPVSHINLAPAVFEMMGIDIPKAFEGKSLYPELADGSVRVNDHIFVEYGRYEVDHDGFGSFQPMRCIFDGRYKLVINLLDTDEMYDLQEDPDEMVNLIHEERLSQVRNKLHEALIDQMYRTRDPFRSYHWEDRPWHRMERNWDSRHMTRQRENEEYEPRQLDYDTGLEMESAVRKK</sequence>
<dbReference type="GO" id="GO:0004065">
    <property type="term" value="F:arylsulfatase activity"/>
    <property type="evidence" value="ECO:0007669"/>
    <property type="project" value="UniProtKB-EC"/>
</dbReference>
<dbReference type="Gene3D" id="3.40.720.10">
    <property type="entry name" value="Alkaline Phosphatase, subunit A"/>
    <property type="match status" value="1"/>
</dbReference>
<evidence type="ECO:0000256" key="1">
    <source>
        <dbReference type="ARBA" id="ARBA00008779"/>
    </source>
</evidence>
<evidence type="ECO:0000256" key="3">
    <source>
        <dbReference type="ARBA" id="ARBA00022801"/>
    </source>
</evidence>
<gene>
    <name evidence="6" type="ORF">BEI61_06103</name>
</gene>
<dbReference type="RefSeq" id="WP_069155299.1">
    <property type="nucleotide sequence ID" value="NZ_MCGH01000005.1"/>
</dbReference>
<dbReference type="PANTHER" id="PTHR45953">
    <property type="entry name" value="IDURONATE 2-SULFATASE"/>
    <property type="match status" value="1"/>
</dbReference>